<dbReference type="PANTHER" id="PTHR34135">
    <property type="entry name" value="LYSOZYME"/>
    <property type="match status" value="1"/>
</dbReference>
<dbReference type="InterPro" id="IPR002053">
    <property type="entry name" value="Glyco_hydro_25"/>
</dbReference>
<evidence type="ECO:0000313" key="5">
    <source>
        <dbReference type="EMBL" id="SUT99092.1"/>
    </source>
</evidence>
<protein>
    <submittedName>
        <fullName evidence="5">1,4-beta-N-acetylmuramidase</fullName>
        <ecNumber evidence="5">3.2.1.17</ecNumber>
    </submittedName>
</protein>
<dbReference type="Pfam" id="PF01183">
    <property type="entry name" value="Glyco_hydro_25"/>
    <property type="match status" value="1"/>
</dbReference>
<dbReference type="GO" id="GO:0016998">
    <property type="term" value="P:cell wall macromolecule catabolic process"/>
    <property type="evidence" value="ECO:0007669"/>
    <property type="project" value="InterPro"/>
</dbReference>
<keyword evidence="4" id="KW-1133">Transmembrane helix</keyword>
<sequence length="281" mass="32652">MVSSANSSYDDELKTNTCKSMSARKKVSTPSKTSYPYYILACVVMLSVGLGITYFFLQNNVASAQEYPVKGFDVSHHQGDIQWQSISPQEFKFVYLKATEGGDFKDRKFQDNWLKAREQGFLVGAYHFYRLCRDGQIQAQNFIETVPKKTDSLPPVIDLEYDSNCINTYTREQLLKEIQVMHDQLYKHYGLQPIFYTSKAFYNIVLVDKFKKTPLWIREYQGQPELKGNPKWTFWQHTSQGQIKGIPTLVDLNVFQGSEQDWISFLERQGLYQLPQNLPIK</sequence>
<dbReference type="CDD" id="cd06413">
    <property type="entry name" value="GH25_muramidase_1"/>
    <property type="match status" value="1"/>
</dbReference>
<dbReference type="GO" id="GO:0009253">
    <property type="term" value="P:peptidoglycan catabolic process"/>
    <property type="evidence" value="ECO:0007669"/>
    <property type="project" value="InterPro"/>
</dbReference>
<dbReference type="SUPFAM" id="SSF51445">
    <property type="entry name" value="(Trans)glycosidases"/>
    <property type="match status" value="1"/>
</dbReference>
<proteinExistence type="inferred from homology"/>
<dbReference type="AlphaFoldDB" id="A0A380UAF9"/>
<comment type="similarity">
    <text evidence="1">Belongs to the glycosyl hydrolase 25 family.</text>
</comment>
<keyword evidence="4" id="KW-0812">Transmembrane</keyword>
<dbReference type="Proteomes" id="UP000254227">
    <property type="component" value="Unassembled WGS sequence"/>
</dbReference>
<dbReference type="InterPro" id="IPR018077">
    <property type="entry name" value="Glyco_hydro_fam25_subgr"/>
</dbReference>
<dbReference type="EMBL" id="UFRV01000006">
    <property type="protein sequence ID" value="SUT99092.1"/>
    <property type="molecule type" value="Genomic_DNA"/>
</dbReference>
<dbReference type="PANTHER" id="PTHR34135:SF2">
    <property type="entry name" value="LYSOZYME"/>
    <property type="match status" value="1"/>
</dbReference>
<gene>
    <name evidence="5" type="primary">acm</name>
    <name evidence="5" type="ORF">NCTC10308_03106</name>
</gene>
<dbReference type="GO" id="GO:0003796">
    <property type="term" value="F:lysozyme activity"/>
    <property type="evidence" value="ECO:0007669"/>
    <property type="project" value="UniProtKB-EC"/>
</dbReference>
<name>A0A380UAF9_ACIJO</name>
<dbReference type="InterPro" id="IPR017853">
    <property type="entry name" value="GH"/>
</dbReference>
<feature type="transmembrane region" description="Helical" evidence="4">
    <location>
        <begin position="35"/>
        <end position="57"/>
    </location>
</feature>
<keyword evidence="3 5" id="KW-0326">Glycosidase</keyword>
<evidence type="ECO:0000256" key="1">
    <source>
        <dbReference type="ARBA" id="ARBA00010646"/>
    </source>
</evidence>
<dbReference type="GO" id="GO:0016052">
    <property type="term" value="P:carbohydrate catabolic process"/>
    <property type="evidence" value="ECO:0007669"/>
    <property type="project" value="TreeGrafter"/>
</dbReference>
<dbReference type="Gene3D" id="3.20.20.80">
    <property type="entry name" value="Glycosidases"/>
    <property type="match status" value="1"/>
</dbReference>
<organism evidence="5 6">
    <name type="scientific">Acinetobacter johnsonii</name>
    <dbReference type="NCBI Taxonomy" id="40214"/>
    <lineage>
        <taxon>Bacteria</taxon>
        <taxon>Pseudomonadati</taxon>
        <taxon>Pseudomonadota</taxon>
        <taxon>Gammaproteobacteria</taxon>
        <taxon>Moraxellales</taxon>
        <taxon>Moraxellaceae</taxon>
        <taxon>Acinetobacter</taxon>
    </lineage>
</organism>
<evidence type="ECO:0000256" key="2">
    <source>
        <dbReference type="ARBA" id="ARBA00022801"/>
    </source>
</evidence>
<reference evidence="5 6" key="1">
    <citation type="submission" date="2018-06" db="EMBL/GenBank/DDBJ databases">
        <authorList>
            <consortium name="Pathogen Informatics"/>
            <person name="Doyle S."/>
        </authorList>
    </citation>
    <scope>NUCLEOTIDE SEQUENCE [LARGE SCALE GENOMIC DNA]</scope>
    <source>
        <strain evidence="5 6">NCTC10308</strain>
    </source>
</reference>
<dbReference type="SMART" id="SM00641">
    <property type="entry name" value="Glyco_25"/>
    <property type="match status" value="1"/>
</dbReference>
<dbReference type="PROSITE" id="PS51904">
    <property type="entry name" value="GLYCOSYL_HYDROL_F25_2"/>
    <property type="match status" value="1"/>
</dbReference>
<keyword evidence="2 5" id="KW-0378">Hydrolase</keyword>
<evidence type="ECO:0000313" key="6">
    <source>
        <dbReference type="Proteomes" id="UP000254227"/>
    </source>
</evidence>
<evidence type="ECO:0000256" key="4">
    <source>
        <dbReference type="SAM" id="Phobius"/>
    </source>
</evidence>
<keyword evidence="4" id="KW-0472">Membrane</keyword>
<evidence type="ECO:0000256" key="3">
    <source>
        <dbReference type="ARBA" id="ARBA00023295"/>
    </source>
</evidence>
<accession>A0A380UAF9</accession>
<dbReference type="EC" id="3.2.1.17" evidence="5"/>